<keyword evidence="2" id="KW-1185">Reference proteome</keyword>
<dbReference type="RefSeq" id="WP_377936466.1">
    <property type="nucleotide sequence ID" value="NZ_JBHUEA010000033.1"/>
</dbReference>
<accession>A0ABW4LIB5</accession>
<protein>
    <submittedName>
        <fullName evidence="1">Uncharacterized protein</fullName>
    </submittedName>
</protein>
<evidence type="ECO:0000313" key="1">
    <source>
        <dbReference type="EMBL" id="MFD1722929.1"/>
    </source>
</evidence>
<organism evidence="1 2">
    <name type="scientific">Amnibacterium endophyticum</name>
    <dbReference type="NCBI Taxonomy" id="2109337"/>
    <lineage>
        <taxon>Bacteria</taxon>
        <taxon>Bacillati</taxon>
        <taxon>Actinomycetota</taxon>
        <taxon>Actinomycetes</taxon>
        <taxon>Micrococcales</taxon>
        <taxon>Microbacteriaceae</taxon>
        <taxon>Amnibacterium</taxon>
    </lineage>
</organism>
<evidence type="ECO:0000313" key="2">
    <source>
        <dbReference type="Proteomes" id="UP001597347"/>
    </source>
</evidence>
<gene>
    <name evidence="1" type="ORF">ACFSBI_15365</name>
</gene>
<proteinExistence type="predicted"/>
<dbReference type="Proteomes" id="UP001597347">
    <property type="component" value="Unassembled WGS sequence"/>
</dbReference>
<sequence>MEPSDYGFSEELIDLLRRWHVLWERVASFDIGEPVPEPSAADRPELKSLKRLAVAVIKREVPPDVQVRAE</sequence>
<name>A0ABW4LIB5_9MICO</name>
<reference evidence="2" key="1">
    <citation type="journal article" date="2019" name="Int. J. Syst. Evol. Microbiol.">
        <title>The Global Catalogue of Microorganisms (GCM) 10K type strain sequencing project: providing services to taxonomists for standard genome sequencing and annotation.</title>
        <authorList>
            <consortium name="The Broad Institute Genomics Platform"/>
            <consortium name="The Broad Institute Genome Sequencing Center for Infectious Disease"/>
            <person name="Wu L."/>
            <person name="Ma J."/>
        </authorList>
    </citation>
    <scope>NUCLEOTIDE SEQUENCE [LARGE SCALE GENOMIC DNA]</scope>
    <source>
        <strain evidence="2">CGMCC 1.12471</strain>
    </source>
</reference>
<comment type="caution">
    <text evidence="1">The sequence shown here is derived from an EMBL/GenBank/DDBJ whole genome shotgun (WGS) entry which is preliminary data.</text>
</comment>
<dbReference type="EMBL" id="JBHUEA010000033">
    <property type="protein sequence ID" value="MFD1722929.1"/>
    <property type="molecule type" value="Genomic_DNA"/>
</dbReference>